<dbReference type="Proteomes" id="UP000214720">
    <property type="component" value="Unassembled WGS sequence"/>
</dbReference>
<sequence>MVPSRVTPIDRDSGKLSSDRILLQAPAHDLACLFDLRAKAAATFLYEAR</sequence>
<protein>
    <submittedName>
        <fullName evidence="1">Uncharacterized protein</fullName>
    </submittedName>
</protein>
<dbReference type="AlphaFoldDB" id="A0A226WRI9"/>
<comment type="caution">
    <text evidence="1">The sequence shown here is derived from an EMBL/GenBank/DDBJ whole genome shotgun (WGS) entry which is preliminary data.</text>
</comment>
<evidence type="ECO:0000313" key="1">
    <source>
        <dbReference type="EMBL" id="OXC73417.1"/>
    </source>
</evidence>
<organism evidence="1">
    <name type="scientific">Caballeronia sordidicola</name>
    <name type="common">Burkholderia sordidicola</name>
    <dbReference type="NCBI Taxonomy" id="196367"/>
    <lineage>
        <taxon>Bacteria</taxon>
        <taxon>Pseudomonadati</taxon>
        <taxon>Pseudomonadota</taxon>
        <taxon>Betaproteobacteria</taxon>
        <taxon>Burkholderiales</taxon>
        <taxon>Burkholderiaceae</taxon>
        <taxon>Caballeronia</taxon>
    </lineage>
</organism>
<dbReference type="EMBL" id="MTHB01000251">
    <property type="protein sequence ID" value="OXC73417.1"/>
    <property type="molecule type" value="Genomic_DNA"/>
</dbReference>
<accession>A0A226WRI9</accession>
<proteinExistence type="predicted"/>
<reference evidence="1" key="1">
    <citation type="submission" date="2017-01" db="EMBL/GenBank/DDBJ databases">
        <authorList>
            <person name="Mah S.A."/>
            <person name="Swanson W.J."/>
            <person name="Moy G.W."/>
            <person name="Vacquier V.D."/>
        </authorList>
    </citation>
    <scope>NUCLEOTIDE SEQUENCE</scope>
    <source>
        <strain evidence="1">PAMC 26633</strain>
    </source>
</reference>
<name>A0A226WRI9_CABSO</name>
<gene>
    <name evidence="1" type="ORF">BSU04_37105</name>
</gene>